<gene>
    <name evidence="9" type="ORF">PILCRDRAFT_825618</name>
</gene>
<keyword evidence="10" id="KW-1185">Reference proteome</keyword>
<evidence type="ECO:0000256" key="7">
    <source>
        <dbReference type="ARBA" id="ARBA00023180"/>
    </source>
</evidence>
<dbReference type="PANTHER" id="PTHR11552">
    <property type="entry name" value="GLUCOSE-METHANOL-CHOLINE GMC OXIDOREDUCTASE"/>
    <property type="match status" value="1"/>
</dbReference>
<dbReference type="GO" id="GO:0016614">
    <property type="term" value="F:oxidoreductase activity, acting on CH-OH group of donors"/>
    <property type="evidence" value="ECO:0007669"/>
    <property type="project" value="InterPro"/>
</dbReference>
<dbReference type="InterPro" id="IPR007867">
    <property type="entry name" value="GMC_OxRtase_C"/>
</dbReference>
<organism evidence="9 10">
    <name type="scientific">Piloderma croceum (strain F 1598)</name>
    <dbReference type="NCBI Taxonomy" id="765440"/>
    <lineage>
        <taxon>Eukaryota</taxon>
        <taxon>Fungi</taxon>
        <taxon>Dikarya</taxon>
        <taxon>Basidiomycota</taxon>
        <taxon>Agaricomycotina</taxon>
        <taxon>Agaricomycetes</taxon>
        <taxon>Agaricomycetidae</taxon>
        <taxon>Atheliales</taxon>
        <taxon>Atheliaceae</taxon>
        <taxon>Piloderma</taxon>
    </lineage>
</organism>
<keyword evidence="3" id="KW-0285">Flavoprotein</keyword>
<dbReference type="OrthoDB" id="269227at2759"/>
<evidence type="ECO:0000313" key="9">
    <source>
        <dbReference type="EMBL" id="KIM77083.1"/>
    </source>
</evidence>
<evidence type="ECO:0000256" key="6">
    <source>
        <dbReference type="ARBA" id="ARBA00023002"/>
    </source>
</evidence>
<reference evidence="10" key="2">
    <citation type="submission" date="2015-01" db="EMBL/GenBank/DDBJ databases">
        <title>Evolutionary Origins and Diversification of the Mycorrhizal Mutualists.</title>
        <authorList>
            <consortium name="DOE Joint Genome Institute"/>
            <consortium name="Mycorrhizal Genomics Consortium"/>
            <person name="Kohler A."/>
            <person name="Kuo A."/>
            <person name="Nagy L.G."/>
            <person name="Floudas D."/>
            <person name="Copeland A."/>
            <person name="Barry K.W."/>
            <person name="Cichocki N."/>
            <person name="Veneault-Fourrey C."/>
            <person name="LaButti K."/>
            <person name="Lindquist E.A."/>
            <person name="Lipzen A."/>
            <person name="Lundell T."/>
            <person name="Morin E."/>
            <person name="Murat C."/>
            <person name="Riley R."/>
            <person name="Ohm R."/>
            <person name="Sun H."/>
            <person name="Tunlid A."/>
            <person name="Henrissat B."/>
            <person name="Grigoriev I.V."/>
            <person name="Hibbett D.S."/>
            <person name="Martin F."/>
        </authorList>
    </citation>
    <scope>NUCLEOTIDE SEQUENCE [LARGE SCALE GENOMIC DNA]</scope>
    <source>
        <strain evidence="10">F 1598</strain>
    </source>
</reference>
<evidence type="ECO:0000256" key="4">
    <source>
        <dbReference type="ARBA" id="ARBA00022729"/>
    </source>
</evidence>
<reference evidence="9 10" key="1">
    <citation type="submission" date="2014-04" db="EMBL/GenBank/DDBJ databases">
        <authorList>
            <consortium name="DOE Joint Genome Institute"/>
            <person name="Kuo A."/>
            <person name="Tarkka M."/>
            <person name="Buscot F."/>
            <person name="Kohler A."/>
            <person name="Nagy L.G."/>
            <person name="Floudas D."/>
            <person name="Copeland A."/>
            <person name="Barry K.W."/>
            <person name="Cichocki N."/>
            <person name="Veneault-Fourrey C."/>
            <person name="LaButti K."/>
            <person name="Lindquist E.A."/>
            <person name="Lipzen A."/>
            <person name="Lundell T."/>
            <person name="Morin E."/>
            <person name="Murat C."/>
            <person name="Sun H."/>
            <person name="Tunlid A."/>
            <person name="Henrissat B."/>
            <person name="Grigoriev I.V."/>
            <person name="Hibbett D.S."/>
            <person name="Martin F."/>
            <person name="Nordberg H.P."/>
            <person name="Cantor M.N."/>
            <person name="Hua S.X."/>
        </authorList>
    </citation>
    <scope>NUCLEOTIDE SEQUENCE [LARGE SCALE GENOMIC DNA]</scope>
    <source>
        <strain evidence="9 10">F 1598</strain>
    </source>
</reference>
<protein>
    <submittedName>
        <fullName evidence="9">GMC oxidoreductase</fullName>
    </submittedName>
</protein>
<evidence type="ECO:0000256" key="1">
    <source>
        <dbReference type="ARBA" id="ARBA00001974"/>
    </source>
</evidence>
<dbReference type="Pfam" id="PF05199">
    <property type="entry name" value="GMC_oxred_C"/>
    <property type="match status" value="1"/>
</dbReference>
<evidence type="ECO:0000256" key="3">
    <source>
        <dbReference type="ARBA" id="ARBA00022630"/>
    </source>
</evidence>
<dbReference type="GO" id="GO:0050660">
    <property type="term" value="F:flavin adenine dinucleotide binding"/>
    <property type="evidence" value="ECO:0007669"/>
    <property type="project" value="InterPro"/>
</dbReference>
<evidence type="ECO:0000313" key="10">
    <source>
        <dbReference type="Proteomes" id="UP000054166"/>
    </source>
</evidence>
<dbReference type="SUPFAM" id="SSF54373">
    <property type="entry name" value="FAD-linked reductases, C-terminal domain"/>
    <property type="match status" value="1"/>
</dbReference>
<dbReference type="STRING" id="765440.A0A0C3AT06"/>
<accession>A0A0C3AT06</accession>
<dbReference type="Pfam" id="PF00732">
    <property type="entry name" value="GMC_oxred_N"/>
    <property type="match status" value="1"/>
</dbReference>
<dbReference type="PIRSF" id="PIRSF000137">
    <property type="entry name" value="Alcohol_oxidase"/>
    <property type="match status" value="1"/>
</dbReference>
<evidence type="ECO:0000256" key="2">
    <source>
        <dbReference type="ARBA" id="ARBA00010790"/>
    </source>
</evidence>
<feature type="domain" description="Glucose-methanol-choline oxidoreductase N-terminal" evidence="8">
    <location>
        <begin position="283"/>
        <end position="297"/>
    </location>
</feature>
<proteinExistence type="inferred from homology"/>
<dbReference type="SUPFAM" id="SSF51905">
    <property type="entry name" value="FAD/NAD(P)-binding domain"/>
    <property type="match status" value="1"/>
</dbReference>
<keyword evidence="7" id="KW-0325">Glycoprotein</keyword>
<name>A0A0C3AT06_PILCF</name>
<dbReference type="Gene3D" id="3.50.50.60">
    <property type="entry name" value="FAD/NAD(P)-binding domain"/>
    <property type="match status" value="1"/>
</dbReference>
<comment type="similarity">
    <text evidence="2">Belongs to the GMC oxidoreductase family.</text>
</comment>
<dbReference type="EMBL" id="KN833028">
    <property type="protein sequence ID" value="KIM77083.1"/>
    <property type="molecule type" value="Genomic_DNA"/>
</dbReference>
<dbReference type="HOGENOM" id="CLU_002865_6_0_1"/>
<evidence type="ECO:0000259" key="8">
    <source>
        <dbReference type="PROSITE" id="PS00624"/>
    </source>
</evidence>
<dbReference type="PROSITE" id="PS00624">
    <property type="entry name" value="GMC_OXRED_2"/>
    <property type="match status" value="1"/>
</dbReference>
<keyword evidence="5" id="KW-0274">FAD</keyword>
<dbReference type="Gene3D" id="3.30.560.10">
    <property type="entry name" value="Glucose Oxidase, domain 3"/>
    <property type="match status" value="1"/>
</dbReference>
<keyword evidence="6" id="KW-0560">Oxidoreductase</keyword>
<dbReference type="InterPro" id="IPR000172">
    <property type="entry name" value="GMC_OxRdtase_N"/>
</dbReference>
<dbReference type="Proteomes" id="UP000054166">
    <property type="component" value="Unassembled WGS sequence"/>
</dbReference>
<keyword evidence="4" id="KW-0732">Signal</keyword>
<dbReference type="AlphaFoldDB" id="A0A0C3AT06"/>
<dbReference type="PANTHER" id="PTHR11552:SF201">
    <property type="entry name" value="GLUCOSE-METHANOL-CHOLINE OXIDOREDUCTASE N-TERMINAL DOMAIN-CONTAINING PROTEIN"/>
    <property type="match status" value="1"/>
</dbReference>
<evidence type="ECO:0000256" key="5">
    <source>
        <dbReference type="ARBA" id="ARBA00022827"/>
    </source>
</evidence>
<sequence length="596" mass="63526">MPSNVTSDAYLFAKKSYDILVVGGGTAGLALASRLSETPELYIGVLEAGQDLSADPFVKSAGGWLTTAYGPAYNWGLETLPQTAAAGQKMSVPRGKLIGGCSAMNAMMWTRASKPEYDALVTMGNPGWSFDDLVPYFKKSQSHTPQDNKILPGTATVTAYEGLEGPVKTSYNTWYSSLINPFIKSLAELSFKVNANPNGGDLTGLINCQRAVDIATGTRQHSGVTYLDRATERPNISVLVGAYATKILFSNNTEELVATGVEIDVDGVKYVVNANKEVILSAGAYKTPQLLELSGIGKESILKKYGIIPRVDLPVGENYQDHLMVNMNFGLTSDAQSALNVIPVTSDAKPEPGKDAQSTVTGGPFLFTTLKAATSCEQHAALLNLLDSYLASQTLTPLERVQFQIQRQWLASPDSTVAEVEVMFANLPGAAGLPLPDGQMTAWLPGAHLHPVSRGSVHIASSDPLASPAIDPKYLSRDYDLHALTHVVRFIQKITKTGPLACQISGSLVPPADAETDEQLRTYIKSNIATVFHPIGTAAMAPREIGGVVDPSLRVYGTKNLRVVDASVIPLQLGATPMSTVYAIAEKAADIIMAAL</sequence>
<dbReference type="InterPro" id="IPR012132">
    <property type="entry name" value="GMC_OxRdtase"/>
</dbReference>
<comment type="cofactor">
    <cofactor evidence="1">
        <name>FAD</name>
        <dbReference type="ChEBI" id="CHEBI:57692"/>
    </cofactor>
</comment>
<dbReference type="InterPro" id="IPR036188">
    <property type="entry name" value="FAD/NAD-bd_sf"/>
</dbReference>
<dbReference type="InParanoid" id="A0A0C3AT06"/>